<dbReference type="PANTHER" id="PTHR33164">
    <property type="entry name" value="TRANSCRIPTIONAL REGULATOR, MARR FAMILY"/>
    <property type="match status" value="1"/>
</dbReference>
<dbReference type="PRINTS" id="PR00598">
    <property type="entry name" value="HTHMARR"/>
</dbReference>
<dbReference type="InterPro" id="IPR036390">
    <property type="entry name" value="WH_DNA-bd_sf"/>
</dbReference>
<dbReference type="GO" id="GO:0006950">
    <property type="term" value="P:response to stress"/>
    <property type="evidence" value="ECO:0007669"/>
    <property type="project" value="TreeGrafter"/>
</dbReference>
<comment type="caution">
    <text evidence="2">The sequence shown here is derived from an EMBL/GenBank/DDBJ whole genome shotgun (WGS) entry which is preliminary data.</text>
</comment>
<reference evidence="2" key="1">
    <citation type="submission" date="2019-09" db="EMBL/GenBank/DDBJ databases">
        <authorList>
            <person name="Cremers G."/>
        </authorList>
    </citation>
    <scope>NUCLEOTIDE SEQUENCE [LARGE SCALE GENOMIC DNA]</scope>
    <source>
        <strain evidence="2">3B</strain>
    </source>
</reference>
<evidence type="ECO:0000313" key="3">
    <source>
        <dbReference type="Proteomes" id="UP000381693"/>
    </source>
</evidence>
<keyword evidence="3" id="KW-1185">Reference proteome</keyword>
<dbReference type="Pfam" id="PF01047">
    <property type="entry name" value="MarR"/>
    <property type="match status" value="1"/>
</dbReference>
<dbReference type="InterPro" id="IPR000835">
    <property type="entry name" value="HTH_MarR-typ"/>
</dbReference>
<dbReference type="EMBL" id="CABFUZ020000106">
    <property type="protein sequence ID" value="VVM06142.1"/>
    <property type="molecule type" value="Genomic_DNA"/>
</dbReference>
<dbReference type="RefSeq" id="WP_246189551.1">
    <property type="nucleotide sequence ID" value="NZ_CABFUZ020000106.1"/>
</dbReference>
<dbReference type="SMART" id="SM00347">
    <property type="entry name" value="HTH_MARR"/>
    <property type="match status" value="1"/>
</dbReference>
<proteinExistence type="predicted"/>
<dbReference type="GO" id="GO:0003700">
    <property type="term" value="F:DNA-binding transcription factor activity"/>
    <property type="evidence" value="ECO:0007669"/>
    <property type="project" value="InterPro"/>
</dbReference>
<organism evidence="2 3">
    <name type="scientific">Methylacidimicrobium cyclopophantes</name>
    <dbReference type="NCBI Taxonomy" id="1041766"/>
    <lineage>
        <taxon>Bacteria</taxon>
        <taxon>Pseudomonadati</taxon>
        <taxon>Verrucomicrobiota</taxon>
        <taxon>Methylacidimicrobium</taxon>
    </lineage>
</organism>
<dbReference type="SUPFAM" id="SSF46785">
    <property type="entry name" value="Winged helix' DNA-binding domain"/>
    <property type="match status" value="1"/>
</dbReference>
<evidence type="ECO:0000259" key="1">
    <source>
        <dbReference type="PROSITE" id="PS50995"/>
    </source>
</evidence>
<dbReference type="InterPro" id="IPR039422">
    <property type="entry name" value="MarR/SlyA-like"/>
</dbReference>
<dbReference type="PANTHER" id="PTHR33164:SF101">
    <property type="entry name" value="TRANSCRIPTIONAL REPRESSOR MPRA"/>
    <property type="match status" value="1"/>
</dbReference>
<name>A0A5E6M9A4_9BACT</name>
<dbReference type="InterPro" id="IPR036388">
    <property type="entry name" value="WH-like_DNA-bd_sf"/>
</dbReference>
<dbReference type="PROSITE" id="PS50995">
    <property type="entry name" value="HTH_MARR_2"/>
    <property type="match status" value="1"/>
</dbReference>
<gene>
    <name evidence="2" type="primary">mhqR</name>
    <name evidence="2" type="ORF">MAMC_00964</name>
</gene>
<feature type="domain" description="HTH marR-type" evidence="1">
    <location>
        <begin position="14"/>
        <end position="146"/>
    </location>
</feature>
<dbReference type="Gene3D" id="1.10.10.10">
    <property type="entry name" value="Winged helix-like DNA-binding domain superfamily/Winged helix DNA-binding domain"/>
    <property type="match status" value="1"/>
</dbReference>
<accession>A0A5E6M9A4</accession>
<sequence length="161" mass="17880">MPTHHKGPAPEVRALDAFIKLMRASETLLAALRGPLGRVGLTPGQFGVLETLFHLGPLTERELGRKLLRSGGNTTVVVDNLERRSLVYRARSPSDRRCVTVSLTPKGLRWIRRIFPLHAARITEAMGALRPEEQEELGRLCRKLGHALQEGRSPQTAASHR</sequence>
<protein>
    <submittedName>
        <fullName evidence="2">HTH-type transcriptional regulator MhqR</fullName>
    </submittedName>
</protein>
<dbReference type="AlphaFoldDB" id="A0A5E6M9A4"/>
<dbReference type="Proteomes" id="UP000381693">
    <property type="component" value="Unassembled WGS sequence"/>
</dbReference>
<evidence type="ECO:0000313" key="2">
    <source>
        <dbReference type="EMBL" id="VVM06142.1"/>
    </source>
</evidence>